<feature type="compositionally biased region" description="Polar residues" evidence="1">
    <location>
        <begin position="1"/>
        <end position="15"/>
    </location>
</feature>
<accession>A0A1I7WFB7</accession>
<name>A0A1I7WFB7_HETBA</name>
<reference evidence="4" key="1">
    <citation type="submission" date="2016-11" db="UniProtKB">
        <authorList>
            <consortium name="WormBaseParasite"/>
        </authorList>
    </citation>
    <scope>IDENTIFICATION</scope>
</reference>
<evidence type="ECO:0000313" key="3">
    <source>
        <dbReference type="Proteomes" id="UP000095283"/>
    </source>
</evidence>
<protein>
    <submittedName>
        <fullName evidence="4">Phlebovirus_G2 domain-containing protein</fullName>
    </submittedName>
</protein>
<dbReference type="WBParaSite" id="Hba_03669">
    <property type="protein sequence ID" value="Hba_03669"/>
    <property type="gene ID" value="Hba_03669"/>
</dbReference>
<organism evidence="3 4">
    <name type="scientific">Heterorhabditis bacteriophora</name>
    <name type="common">Entomopathogenic nematode worm</name>
    <dbReference type="NCBI Taxonomy" id="37862"/>
    <lineage>
        <taxon>Eukaryota</taxon>
        <taxon>Metazoa</taxon>
        <taxon>Ecdysozoa</taxon>
        <taxon>Nematoda</taxon>
        <taxon>Chromadorea</taxon>
        <taxon>Rhabditida</taxon>
        <taxon>Rhabditina</taxon>
        <taxon>Rhabditomorpha</taxon>
        <taxon>Strongyloidea</taxon>
        <taxon>Heterorhabditidae</taxon>
        <taxon>Heterorhabditis</taxon>
    </lineage>
</organism>
<dbReference type="Pfam" id="PF07245">
    <property type="entry name" value="Phlebovirus_G2"/>
    <property type="match status" value="1"/>
</dbReference>
<evidence type="ECO:0000259" key="2">
    <source>
        <dbReference type="Pfam" id="PF07245"/>
    </source>
</evidence>
<dbReference type="InterPro" id="IPR009878">
    <property type="entry name" value="Phlebovirus_G2_fusion"/>
</dbReference>
<feature type="region of interest" description="Disordered" evidence="1">
    <location>
        <begin position="1"/>
        <end position="28"/>
    </location>
</feature>
<sequence>MTSNTISNQKFTTSLAPGGNDIFDEQSTTPPKKWFMTNPQNMTKDAAHLLQCSDKEASICSLDNSHIHCHPADGALKCDKEGNQLLHSLSPKTLPNSEDGVRYSIINERISATELEGTTTLQIKFKDMKASPRIDLSK</sequence>
<dbReference type="Proteomes" id="UP000095283">
    <property type="component" value="Unplaced"/>
</dbReference>
<proteinExistence type="predicted"/>
<evidence type="ECO:0000256" key="1">
    <source>
        <dbReference type="SAM" id="MobiDB-lite"/>
    </source>
</evidence>
<dbReference type="AlphaFoldDB" id="A0A1I7WFB7"/>
<feature type="domain" description="Phlebovirus glycoprotein G2 fusion" evidence="2">
    <location>
        <begin position="7"/>
        <end position="122"/>
    </location>
</feature>
<keyword evidence="3" id="KW-1185">Reference proteome</keyword>
<evidence type="ECO:0000313" key="4">
    <source>
        <dbReference type="WBParaSite" id="Hba_03669"/>
    </source>
</evidence>